<accession>A0A8J2IMW0</accession>
<feature type="region of interest" description="Disordered" evidence="1">
    <location>
        <begin position="44"/>
        <end position="79"/>
    </location>
</feature>
<comment type="caution">
    <text evidence="3">The sequence shown here is derived from an EMBL/GenBank/DDBJ whole genome shotgun (WGS) entry which is preliminary data.</text>
</comment>
<dbReference type="GO" id="GO:0005739">
    <property type="term" value="C:mitochondrion"/>
    <property type="evidence" value="ECO:0007669"/>
    <property type="project" value="InterPro"/>
</dbReference>
<dbReference type="PANTHER" id="PTHR39468">
    <property type="entry name" value="CHROMOSOME 7, WHOLE GENOME SHOTGUN SEQUENCE"/>
    <property type="match status" value="1"/>
</dbReference>
<dbReference type="Proteomes" id="UP000676310">
    <property type="component" value="Unassembled WGS sequence"/>
</dbReference>
<dbReference type="OrthoDB" id="2444174at2759"/>
<name>A0A8J2IMW0_9PLEO</name>
<evidence type="ECO:0000313" key="3">
    <source>
        <dbReference type="EMBL" id="CAG5185039.1"/>
    </source>
</evidence>
<protein>
    <recommendedName>
        <fullName evidence="2">Mtf2-like C-terminal domain-containing protein</fullName>
    </recommendedName>
</protein>
<dbReference type="InterPro" id="IPR043837">
    <property type="entry name" value="Mtf2-like_C"/>
</dbReference>
<feature type="compositionally biased region" description="Basic and acidic residues" evidence="1">
    <location>
        <begin position="161"/>
        <end position="170"/>
    </location>
</feature>
<dbReference type="Pfam" id="PF19189">
    <property type="entry name" value="Mtf2"/>
    <property type="match status" value="1"/>
</dbReference>
<dbReference type="AlphaFoldDB" id="A0A8J2IMW0"/>
<reference evidence="3" key="1">
    <citation type="submission" date="2021-05" db="EMBL/GenBank/DDBJ databases">
        <authorList>
            <person name="Stam R."/>
        </authorList>
    </citation>
    <scope>NUCLEOTIDE SEQUENCE</scope>
    <source>
        <strain evidence="3">CS162</strain>
    </source>
</reference>
<evidence type="ECO:0000313" key="4">
    <source>
        <dbReference type="Proteomes" id="UP000676310"/>
    </source>
</evidence>
<evidence type="ECO:0000259" key="2">
    <source>
        <dbReference type="Pfam" id="PF19189"/>
    </source>
</evidence>
<feature type="region of interest" description="Disordered" evidence="1">
    <location>
        <begin position="235"/>
        <end position="267"/>
    </location>
</feature>
<gene>
    <name evidence="3" type="ORF">ALTATR162_LOCUS11205</name>
</gene>
<feature type="compositionally biased region" description="Polar residues" evidence="1">
    <location>
        <begin position="491"/>
        <end position="504"/>
    </location>
</feature>
<feature type="domain" description="Mtf2-like C-terminal" evidence="2">
    <location>
        <begin position="191"/>
        <end position="372"/>
    </location>
</feature>
<dbReference type="PANTHER" id="PTHR39468:SF1">
    <property type="entry name" value="MTF2-LIKE C-TERMINAL DOMAIN-CONTAINING PROTEIN"/>
    <property type="match status" value="1"/>
</dbReference>
<proteinExistence type="predicted"/>
<dbReference type="EMBL" id="CAJRGZ010000030">
    <property type="protein sequence ID" value="CAG5185039.1"/>
    <property type="molecule type" value="Genomic_DNA"/>
</dbReference>
<feature type="region of interest" description="Disordered" evidence="1">
    <location>
        <begin position="433"/>
        <end position="519"/>
    </location>
</feature>
<sequence>MSICSNSVRALSRSRIPPIKTLLPFLYQTPTIQQCQPATRPIARRNIASRSRPYDKEDIPFEDENLPPAIDQEPPRKTTITGTERAAFQKLYRKFNTEGRQQKEKDHVVELDQIADEYYEDDEEHLKPSLDKVFDDVLKGEPRLRASRTVPQRPKTTAQSPKEETLHAELGKAQTSKRKGTNVDAAKFKELRLAERERIDKLIRNAPTDRALWQTLEREVFTKVRSLDLDNVSNGGIKEPISKASTGTSKKSSKPKSVHKPDPPSSDARILFQNYPHHLIVAVSTLRTEFPSSRLPFSILPTIKRLGRSSHALGATTTLYKHLIRTAWIQQSSYTTINTLLTEMDDNAIEFDADILGLLDAIIKEHNQARSGVLGKEMSLVYGMEMFVNDLQKIVTWRDVIAERLGMRSEEKRAGSTIVRRVLPLEHKAWRGIGSEKAANTQRPGGHSNDTSLEHMPLVEGANSGVDGSRTETVSARDDEHSASPEESDLGSEQTTTKQSQVGEENTEDADNKRAEVLV</sequence>
<dbReference type="RefSeq" id="XP_043174782.1">
    <property type="nucleotide sequence ID" value="XM_043318847.1"/>
</dbReference>
<feature type="region of interest" description="Disordered" evidence="1">
    <location>
        <begin position="143"/>
        <end position="182"/>
    </location>
</feature>
<feature type="compositionally biased region" description="Basic and acidic residues" evidence="1">
    <location>
        <begin position="510"/>
        <end position="519"/>
    </location>
</feature>
<feature type="compositionally biased region" description="Polar residues" evidence="1">
    <location>
        <begin position="438"/>
        <end position="451"/>
    </location>
</feature>
<dbReference type="GeneID" id="67011452"/>
<organism evidence="3 4">
    <name type="scientific">Alternaria atra</name>
    <dbReference type="NCBI Taxonomy" id="119953"/>
    <lineage>
        <taxon>Eukaryota</taxon>
        <taxon>Fungi</taxon>
        <taxon>Dikarya</taxon>
        <taxon>Ascomycota</taxon>
        <taxon>Pezizomycotina</taxon>
        <taxon>Dothideomycetes</taxon>
        <taxon>Pleosporomycetidae</taxon>
        <taxon>Pleosporales</taxon>
        <taxon>Pleosporineae</taxon>
        <taxon>Pleosporaceae</taxon>
        <taxon>Alternaria</taxon>
        <taxon>Alternaria sect. Ulocladioides</taxon>
    </lineage>
</organism>
<dbReference type="InterPro" id="IPR040009">
    <property type="entry name" value="Mtf2/C5D6.12-like"/>
</dbReference>
<feature type="compositionally biased region" description="Basic and acidic residues" evidence="1">
    <location>
        <begin position="475"/>
        <end position="484"/>
    </location>
</feature>
<evidence type="ECO:0000256" key="1">
    <source>
        <dbReference type="SAM" id="MobiDB-lite"/>
    </source>
</evidence>
<keyword evidence="4" id="KW-1185">Reference proteome</keyword>